<gene>
    <name evidence="1" type="ORF">FOZ63_006417</name>
</gene>
<name>A0A7J6S1P2_PEROL</name>
<dbReference type="Proteomes" id="UP000553632">
    <property type="component" value="Unassembled WGS sequence"/>
</dbReference>
<dbReference type="AlphaFoldDB" id="A0A7J6S1P2"/>
<feature type="non-terminal residue" evidence="1">
    <location>
        <position position="169"/>
    </location>
</feature>
<organism evidence="1 2">
    <name type="scientific">Perkinsus olseni</name>
    <name type="common">Perkinsus atlanticus</name>
    <dbReference type="NCBI Taxonomy" id="32597"/>
    <lineage>
        <taxon>Eukaryota</taxon>
        <taxon>Sar</taxon>
        <taxon>Alveolata</taxon>
        <taxon>Perkinsozoa</taxon>
        <taxon>Perkinsea</taxon>
        <taxon>Perkinsida</taxon>
        <taxon>Perkinsidae</taxon>
        <taxon>Perkinsus</taxon>
    </lineage>
</organism>
<evidence type="ECO:0000313" key="1">
    <source>
        <dbReference type="EMBL" id="KAF4726422.1"/>
    </source>
</evidence>
<comment type="caution">
    <text evidence="1">The sequence shown here is derived from an EMBL/GenBank/DDBJ whole genome shotgun (WGS) entry which is preliminary data.</text>
</comment>
<reference evidence="1 2" key="1">
    <citation type="submission" date="2020-04" db="EMBL/GenBank/DDBJ databases">
        <title>Perkinsus olseni comparative genomics.</title>
        <authorList>
            <person name="Bogema D.R."/>
        </authorList>
    </citation>
    <scope>NUCLEOTIDE SEQUENCE [LARGE SCALE GENOMIC DNA]</scope>
    <source>
        <strain evidence="1 2">ATCC PRA-207</strain>
    </source>
</reference>
<proteinExistence type="predicted"/>
<accession>A0A7J6S1P2</accession>
<protein>
    <submittedName>
        <fullName evidence="1">Uncharacterized protein</fullName>
    </submittedName>
</protein>
<dbReference type="EMBL" id="JABANO010021677">
    <property type="protein sequence ID" value="KAF4726422.1"/>
    <property type="molecule type" value="Genomic_DNA"/>
</dbReference>
<evidence type="ECO:0000313" key="2">
    <source>
        <dbReference type="Proteomes" id="UP000553632"/>
    </source>
</evidence>
<sequence length="169" mass="18624">FPMVNMVENPSPDSSMNSIGLQIAQAFGVENEKVYLLRYVTDDEFADKCEEMFTDKKKTLADIFAWYDYMKSIKPTRSPMCRCTHAPIEDVRGEMGSKKRSLGDTAIDTTTAAASTTGSTLLPTMTNGKIDSKQVNSTAKYCSDDVSENSTLRVPQLSDFVVEVDTGCS</sequence>
<keyword evidence="2" id="KW-1185">Reference proteome</keyword>
<feature type="non-terminal residue" evidence="1">
    <location>
        <position position="1"/>
    </location>
</feature>